<protein>
    <recommendedName>
        <fullName evidence="1">Aminoglycoside phosphotransferase domain-containing protein</fullName>
    </recommendedName>
</protein>
<dbReference type="Gene3D" id="3.90.1200.10">
    <property type="match status" value="1"/>
</dbReference>
<reference evidence="2" key="1">
    <citation type="submission" date="2022-12" db="EMBL/GenBank/DDBJ databases">
        <authorList>
            <person name="Petersen C."/>
        </authorList>
    </citation>
    <scope>NUCLEOTIDE SEQUENCE</scope>
    <source>
        <strain evidence="2">IBT 15544</strain>
    </source>
</reference>
<evidence type="ECO:0000313" key="2">
    <source>
        <dbReference type="EMBL" id="KAJ5211547.1"/>
    </source>
</evidence>
<sequence length="560" mass="64234">MEPLHGKYEATIRLIKSARLTPAEHSIWGAFLDEAVNPEYAAQYIWETVHDGSDRPPEQVLRELKLDWKRVVTKLTKRDLVPSEAQTLVETRDDSHCFMLDQKPSDPGVSVCFDHAWVIPPSLFDDSDMNPQGPLYALLQAFLTPAKTSELQTLLQTDTLESPLKNLFLLSPSIHLAFRSGHNKIFPPADTADRWSEDTVTKMKTASKVYYFVSRLRPEPCGRLILSDGSLWDRTMQMFIMETQDANLPLPDPFLFQTHYRLAASLHLFHVEERISEGWPPPALFQLSATTQKKLRSLWHLVPKLIRVQCYRVLLKLGSHLYPRSFTGLVHRLPFGLYAKECTRSPRNETETLRLVEQYTSIPAPLWVDDYQGAHPVLIMTAVPGQTLDAVFHRLSFAEREQLSKDLKSALSQLRYIPNQTSYVFANSHGGPLKDHRFPSGTCGPFQLISEFNAFLVHDYVRNETKDKISAVHARPYRSVFTHADLHPSNILIDRGRLSGIVDWECAGFYPEYWEYTKLMYGAERFPEIQDIIRDAFTEGGYEEELEAETRLWNDTPFGI</sequence>
<dbReference type="SUPFAM" id="SSF56112">
    <property type="entry name" value="Protein kinase-like (PK-like)"/>
    <property type="match status" value="1"/>
</dbReference>
<dbReference type="Proteomes" id="UP001150904">
    <property type="component" value="Unassembled WGS sequence"/>
</dbReference>
<reference evidence="2" key="2">
    <citation type="journal article" date="2023" name="IMA Fungus">
        <title>Comparative genomic study of the Penicillium genus elucidates a diverse pangenome and 15 lateral gene transfer events.</title>
        <authorList>
            <person name="Petersen C."/>
            <person name="Sorensen T."/>
            <person name="Nielsen M.R."/>
            <person name="Sondergaard T.E."/>
            <person name="Sorensen J.L."/>
            <person name="Fitzpatrick D.A."/>
            <person name="Frisvad J.C."/>
            <person name="Nielsen K.L."/>
        </authorList>
    </citation>
    <scope>NUCLEOTIDE SEQUENCE</scope>
    <source>
        <strain evidence="2">IBT 15544</strain>
    </source>
</reference>
<dbReference type="OrthoDB" id="2906425at2759"/>
<gene>
    <name evidence="2" type="ORF">N7498_003193</name>
</gene>
<dbReference type="InterPro" id="IPR051678">
    <property type="entry name" value="AGP_Transferase"/>
</dbReference>
<evidence type="ECO:0000313" key="3">
    <source>
        <dbReference type="Proteomes" id="UP001150904"/>
    </source>
</evidence>
<comment type="caution">
    <text evidence="2">The sequence shown here is derived from an EMBL/GenBank/DDBJ whole genome shotgun (WGS) entry which is preliminary data.</text>
</comment>
<dbReference type="PANTHER" id="PTHR21310">
    <property type="entry name" value="AMINOGLYCOSIDE PHOSPHOTRANSFERASE-RELATED-RELATED"/>
    <property type="match status" value="1"/>
</dbReference>
<evidence type="ECO:0000259" key="1">
    <source>
        <dbReference type="Pfam" id="PF01636"/>
    </source>
</evidence>
<feature type="domain" description="Aminoglycoside phosphotransferase" evidence="1">
    <location>
        <begin position="347"/>
        <end position="533"/>
    </location>
</feature>
<dbReference type="EMBL" id="JAPQKR010000008">
    <property type="protein sequence ID" value="KAJ5211547.1"/>
    <property type="molecule type" value="Genomic_DNA"/>
</dbReference>
<organism evidence="2 3">
    <name type="scientific">Penicillium cinerascens</name>
    <dbReference type="NCBI Taxonomy" id="70096"/>
    <lineage>
        <taxon>Eukaryota</taxon>
        <taxon>Fungi</taxon>
        <taxon>Dikarya</taxon>
        <taxon>Ascomycota</taxon>
        <taxon>Pezizomycotina</taxon>
        <taxon>Eurotiomycetes</taxon>
        <taxon>Eurotiomycetidae</taxon>
        <taxon>Eurotiales</taxon>
        <taxon>Aspergillaceae</taxon>
        <taxon>Penicillium</taxon>
    </lineage>
</organism>
<dbReference type="AlphaFoldDB" id="A0A9W9T6P1"/>
<dbReference type="CDD" id="cd05120">
    <property type="entry name" value="APH_ChoK_like"/>
    <property type="match status" value="1"/>
</dbReference>
<proteinExistence type="predicted"/>
<dbReference type="PANTHER" id="PTHR21310:SF15">
    <property type="entry name" value="AMINOGLYCOSIDE PHOSPHOTRANSFERASE DOMAIN-CONTAINING PROTEIN"/>
    <property type="match status" value="1"/>
</dbReference>
<dbReference type="InterPro" id="IPR002575">
    <property type="entry name" value="Aminoglycoside_PTrfase"/>
</dbReference>
<dbReference type="GeneID" id="83177556"/>
<dbReference type="Pfam" id="PF01636">
    <property type="entry name" value="APH"/>
    <property type="match status" value="1"/>
</dbReference>
<keyword evidence="3" id="KW-1185">Reference proteome</keyword>
<dbReference type="InterPro" id="IPR011009">
    <property type="entry name" value="Kinase-like_dom_sf"/>
</dbReference>
<accession>A0A9W9T6P1</accession>
<name>A0A9W9T6P1_9EURO</name>
<dbReference type="RefSeq" id="XP_058309717.1">
    <property type="nucleotide sequence ID" value="XM_058450255.1"/>
</dbReference>